<organism evidence="7 8">
    <name type="scientific">Catalinimonas alkaloidigena</name>
    <dbReference type="NCBI Taxonomy" id="1075417"/>
    <lineage>
        <taxon>Bacteria</taxon>
        <taxon>Pseudomonadati</taxon>
        <taxon>Bacteroidota</taxon>
        <taxon>Cytophagia</taxon>
        <taxon>Cytophagales</taxon>
        <taxon>Catalimonadaceae</taxon>
        <taxon>Catalinimonas</taxon>
    </lineage>
</organism>
<feature type="binding site" evidence="5">
    <location>
        <position position="115"/>
    </location>
    <ligand>
        <name>ATP</name>
        <dbReference type="ChEBI" id="CHEBI:30616"/>
    </ligand>
</feature>
<dbReference type="CDD" id="cd14014">
    <property type="entry name" value="STKc_PknB_like"/>
    <property type="match status" value="1"/>
</dbReference>
<dbReference type="AlphaFoldDB" id="A0A1G8ZWX8"/>
<dbReference type="Gene3D" id="1.25.40.10">
    <property type="entry name" value="Tetratricopeptide repeat domain"/>
    <property type="match status" value="3"/>
</dbReference>
<evidence type="ECO:0000256" key="2">
    <source>
        <dbReference type="ARBA" id="ARBA00022741"/>
    </source>
</evidence>
<keyword evidence="3 7" id="KW-0418">Kinase</keyword>
<dbReference type="GO" id="GO:0005524">
    <property type="term" value="F:ATP binding"/>
    <property type="evidence" value="ECO:0007669"/>
    <property type="project" value="UniProtKB-UniRule"/>
</dbReference>
<dbReference type="GO" id="GO:0004674">
    <property type="term" value="F:protein serine/threonine kinase activity"/>
    <property type="evidence" value="ECO:0007669"/>
    <property type="project" value="UniProtKB-KW"/>
</dbReference>
<keyword evidence="1" id="KW-0808">Transferase</keyword>
<dbReference type="InterPro" id="IPR008271">
    <property type="entry name" value="Ser/Thr_kinase_AS"/>
</dbReference>
<dbReference type="Gene3D" id="3.30.200.20">
    <property type="entry name" value="Phosphorylase Kinase, domain 1"/>
    <property type="match status" value="1"/>
</dbReference>
<dbReference type="PANTHER" id="PTHR43289:SF34">
    <property type="entry name" value="SERINE_THREONINE-PROTEIN KINASE YBDM-RELATED"/>
    <property type="match status" value="1"/>
</dbReference>
<dbReference type="EMBL" id="FNFO01000002">
    <property type="protein sequence ID" value="SDK19616.1"/>
    <property type="molecule type" value="Genomic_DNA"/>
</dbReference>
<dbReference type="PROSITE" id="PS50011">
    <property type="entry name" value="PROTEIN_KINASE_DOM"/>
    <property type="match status" value="1"/>
</dbReference>
<dbReference type="Pfam" id="PF00069">
    <property type="entry name" value="Pkinase"/>
    <property type="match status" value="1"/>
</dbReference>
<dbReference type="PROSITE" id="PS00108">
    <property type="entry name" value="PROTEIN_KINASE_ST"/>
    <property type="match status" value="1"/>
</dbReference>
<dbReference type="InterPro" id="IPR000719">
    <property type="entry name" value="Prot_kinase_dom"/>
</dbReference>
<keyword evidence="4 5" id="KW-0067">ATP-binding</keyword>
<name>A0A1G8ZWX8_9BACT</name>
<proteinExistence type="predicted"/>
<dbReference type="STRING" id="1075417.SAMN05421823_102114"/>
<evidence type="ECO:0000256" key="1">
    <source>
        <dbReference type="ARBA" id="ARBA00022679"/>
    </source>
</evidence>
<sequence length="881" mass="99205">MDAQEWERLETLYTQLLTLEGPERDTLLRHTEEESPDVYAALLRLLHSEHAATHFFQRFRQSVAGSLHEKPFAPLQTHDRVGPYRIVRELGRGGMAVVYLAERVDGEFEQQVALKVIKRGVDTEEVVRRFRYERQILARLEHPNISRLYGGGVTEQGVPYFVMEYVDGAPIDRYCDQHQLALSQRLALFTTVCQAVQHAHQHLVVHRDLKPSNLLVTPEGEVKLLDFGIAKVLGEETGADALHTRTGLRLFTPDYAAPEQVLGQPVTITTDVYQLGLILYKLLTGQAAQAVAGGSLRQLEEAVLEKDLPSPSRVVTDEAAAAQGTTGAKLRRTLRADLDLIALKALRKSPDRRYQSVAHLADDLYRYQHHLPIALRGDAWGYQLQKFVRRHQTAVVTGSTLLLLLLGFSLFYTEKVTAERNRAQVMQGVLSDMFTSLDPYGPLHVEDPGQLTVRQFLDAQYTRISDTLARQPEIKAALLALLQKAYLNLELFEEADQVGQEREMLVGRLYGATSTHMAEVLTLRGMGFRDRNLDSAEHYLRQGEQLYRRYLPEKEVEQAVGQSYLALVFTMQHRPAAADSVIEKAVSTLRSSPELPEYLDVMTMRIHLLAEAGKIQEAITQEKVLVDRSAAQYGENSPHYAVQLGMLAYLLSLVSDKEAEPHFKRADRLLTRTLGADHQETELNLQNYALMLQYEGRYYESIPLLRSLVRSNEAKFGDPSLPLAKALQNLGVSLTNDPASDPLEAERVLNRASAQFTKLFPEGHYIQGTSYATLTDLYVRMARYAEAQIAANESICLYRLYRPEMPVLQSICNLRLAKALAGLGDSLPADTLVQSHLPIIKEVFGEKHNRYRLALHDAIQVYKLTGQLAPADFCRQQIPSL</sequence>
<evidence type="ECO:0000256" key="5">
    <source>
        <dbReference type="PROSITE-ProRule" id="PRU10141"/>
    </source>
</evidence>
<dbReference type="Gene3D" id="1.10.510.10">
    <property type="entry name" value="Transferase(Phosphotransferase) domain 1"/>
    <property type="match status" value="1"/>
</dbReference>
<dbReference type="PANTHER" id="PTHR43289">
    <property type="entry name" value="MITOGEN-ACTIVATED PROTEIN KINASE KINASE KINASE 20-RELATED"/>
    <property type="match status" value="1"/>
</dbReference>
<dbReference type="OrthoDB" id="9813021at2"/>
<dbReference type="SMART" id="SM00220">
    <property type="entry name" value="S_TKc"/>
    <property type="match status" value="1"/>
</dbReference>
<evidence type="ECO:0000313" key="7">
    <source>
        <dbReference type="EMBL" id="SDK19616.1"/>
    </source>
</evidence>
<dbReference type="InterPro" id="IPR017441">
    <property type="entry name" value="Protein_kinase_ATP_BS"/>
</dbReference>
<keyword evidence="8" id="KW-1185">Reference proteome</keyword>
<feature type="domain" description="Protein kinase" evidence="6">
    <location>
        <begin position="84"/>
        <end position="365"/>
    </location>
</feature>
<evidence type="ECO:0000256" key="4">
    <source>
        <dbReference type="ARBA" id="ARBA00022840"/>
    </source>
</evidence>
<accession>A0A1G8ZWX8</accession>
<dbReference type="InterPro" id="IPR011009">
    <property type="entry name" value="Kinase-like_dom_sf"/>
</dbReference>
<keyword evidence="2 5" id="KW-0547">Nucleotide-binding</keyword>
<reference evidence="7 8" key="1">
    <citation type="submission" date="2016-10" db="EMBL/GenBank/DDBJ databases">
        <authorList>
            <person name="de Groot N.N."/>
        </authorList>
    </citation>
    <scope>NUCLEOTIDE SEQUENCE [LARGE SCALE GENOMIC DNA]</scope>
    <source>
        <strain evidence="7 8">DSM 25186</strain>
    </source>
</reference>
<evidence type="ECO:0000313" key="8">
    <source>
        <dbReference type="Proteomes" id="UP000198510"/>
    </source>
</evidence>
<dbReference type="RefSeq" id="WP_089679474.1">
    <property type="nucleotide sequence ID" value="NZ_FNFO01000002.1"/>
</dbReference>
<gene>
    <name evidence="7" type="ORF">SAMN05421823_102114</name>
</gene>
<dbReference type="SUPFAM" id="SSF56112">
    <property type="entry name" value="Protein kinase-like (PK-like)"/>
    <property type="match status" value="1"/>
</dbReference>
<keyword evidence="7" id="KW-0723">Serine/threonine-protein kinase</keyword>
<protein>
    <submittedName>
        <fullName evidence="7">Serine/threonine protein kinase</fullName>
    </submittedName>
</protein>
<dbReference type="PROSITE" id="PS00107">
    <property type="entry name" value="PROTEIN_KINASE_ATP"/>
    <property type="match status" value="1"/>
</dbReference>
<dbReference type="Proteomes" id="UP000198510">
    <property type="component" value="Unassembled WGS sequence"/>
</dbReference>
<dbReference type="InterPro" id="IPR011990">
    <property type="entry name" value="TPR-like_helical_dom_sf"/>
</dbReference>
<evidence type="ECO:0000259" key="6">
    <source>
        <dbReference type="PROSITE" id="PS50011"/>
    </source>
</evidence>
<dbReference type="SUPFAM" id="SSF48452">
    <property type="entry name" value="TPR-like"/>
    <property type="match status" value="1"/>
</dbReference>
<evidence type="ECO:0000256" key="3">
    <source>
        <dbReference type="ARBA" id="ARBA00022777"/>
    </source>
</evidence>